<dbReference type="GO" id="GO:0006952">
    <property type="term" value="P:defense response"/>
    <property type="evidence" value="ECO:0007669"/>
    <property type="project" value="UniProtKB-KW"/>
</dbReference>
<evidence type="ECO:0000256" key="8">
    <source>
        <dbReference type="SAM" id="Phobius"/>
    </source>
</evidence>
<dbReference type="InterPro" id="IPR004326">
    <property type="entry name" value="Mlo"/>
</dbReference>
<reference evidence="9" key="1">
    <citation type="journal article" date="2012" name="Nature">
        <title>The tomato genome sequence provides insights into fleshy fruit evolution.</title>
        <authorList>
            <consortium name="Tomato Genome Consortium"/>
        </authorList>
    </citation>
    <scope>NUCLEOTIDE SEQUENCE [LARGE SCALE GENOMIC DNA]</scope>
    <source>
        <strain evidence="9">cv. Heinz 1706</strain>
    </source>
</reference>
<keyword evidence="10" id="KW-1185">Reference proteome</keyword>
<dbReference type="EnsemblPlants" id="Solyc06g010030.3.1">
    <property type="protein sequence ID" value="Solyc06g010030.3.1"/>
    <property type="gene ID" value="Solyc06g010030.3"/>
</dbReference>
<keyword evidence="3 8" id="KW-0812">Transmembrane</keyword>
<dbReference type="Pfam" id="PF03094">
    <property type="entry name" value="Mlo"/>
    <property type="match status" value="1"/>
</dbReference>
<dbReference type="STRING" id="4081.A0A3Q7GT78"/>
<protein>
    <submittedName>
        <fullName evidence="9">Uncharacterized protein</fullName>
    </submittedName>
</protein>
<dbReference type="Proteomes" id="UP000004994">
    <property type="component" value="Chromosome 6"/>
</dbReference>
<evidence type="ECO:0000256" key="7">
    <source>
        <dbReference type="ARBA" id="ARBA00023265"/>
    </source>
</evidence>
<comment type="subcellular location">
    <subcellularLocation>
        <location evidence="1">Membrane</location>
        <topology evidence="1">Multi-pass membrane protein</topology>
    </subcellularLocation>
</comment>
<evidence type="ECO:0000256" key="4">
    <source>
        <dbReference type="ARBA" id="ARBA00022821"/>
    </source>
</evidence>
<dbReference type="Gramene" id="Solyc06g010030.3.1">
    <property type="protein sequence ID" value="Solyc06g010030.3.1"/>
    <property type="gene ID" value="Solyc06g010030.3"/>
</dbReference>
<evidence type="ECO:0000313" key="10">
    <source>
        <dbReference type="Proteomes" id="UP000004994"/>
    </source>
</evidence>
<evidence type="ECO:0000256" key="2">
    <source>
        <dbReference type="ARBA" id="ARBA00006574"/>
    </source>
</evidence>
<comment type="similarity">
    <text evidence="2">Belongs to the MLO family.</text>
</comment>
<dbReference type="InParanoid" id="A0A3Q7GT78"/>
<dbReference type="PANTHER" id="PTHR31942">
    <property type="entry name" value="MLO-LIKE PROTEIN 1"/>
    <property type="match status" value="1"/>
</dbReference>
<evidence type="ECO:0000256" key="5">
    <source>
        <dbReference type="ARBA" id="ARBA00022989"/>
    </source>
</evidence>
<feature type="transmembrane region" description="Helical" evidence="8">
    <location>
        <begin position="17"/>
        <end position="40"/>
    </location>
</feature>
<proteinExistence type="inferred from homology"/>
<evidence type="ECO:0000256" key="6">
    <source>
        <dbReference type="ARBA" id="ARBA00023136"/>
    </source>
</evidence>
<organism evidence="9">
    <name type="scientific">Solanum lycopersicum</name>
    <name type="common">Tomato</name>
    <name type="synonym">Lycopersicon esculentum</name>
    <dbReference type="NCBI Taxonomy" id="4081"/>
    <lineage>
        <taxon>Eukaryota</taxon>
        <taxon>Viridiplantae</taxon>
        <taxon>Streptophyta</taxon>
        <taxon>Embryophyta</taxon>
        <taxon>Tracheophyta</taxon>
        <taxon>Spermatophyta</taxon>
        <taxon>Magnoliopsida</taxon>
        <taxon>eudicotyledons</taxon>
        <taxon>Gunneridae</taxon>
        <taxon>Pentapetalae</taxon>
        <taxon>asterids</taxon>
        <taxon>lamiids</taxon>
        <taxon>Solanales</taxon>
        <taxon>Solanaceae</taxon>
        <taxon>Solanoideae</taxon>
        <taxon>Solaneae</taxon>
        <taxon>Solanum</taxon>
        <taxon>Solanum subgen. Lycopersicon</taxon>
    </lineage>
</organism>
<reference evidence="9" key="2">
    <citation type="submission" date="2019-01" db="UniProtKB">
        <authorList>
            <consortium name="EnsemblPlants"/>
        </authorList>
    </citation>
    <scope>IDENTIFICATION</scope>
    <source>
        <strain evidence="9">cv. Heinz 1706</strain>
    </source>
</reference>
<name>A0A3Q7GT78_SOLLC</name>
<sequence length="145" mass="15411">MAGGGGGGRSLEQTPTWAVAVVCFVLVAISIVIEHIIHLIGKWLKSKNKSALYEALEKIKAELMLLGFISLLLTVGQSPISNICVSEKLGNSWHPCSKKEEDSSIISEDSLSEQHRRRLLMDAAGGGVRRILAGGGGDDKCAAKA</sequence>
<dbReference type="PANTHER" id="PTHR31942:SF70">
    <property type="entry name" value="MLO-LIKE PROTEIN 6"/>
    <property type="match status" value="1"/>
</dbReference>
<evidence type="ECO:0000313" key="9">
    <source>
        <dbReference type="EnsemblPlants" id="Solyc06g010030.3.1"/>
    </source>
</evidence>
<dbReference type="OMA" id="CKDSADN"/>
<evidence type="ECO:0000256" key="3">
    <source>
        <dbReference type="ARBA" id="ARBA00022692"/>
    </source>
</evidence>
<evidence type="ECO:0000256" key="1">
    <source>
        <dbReference type="ARBA" id="ARBA00004141"/>
    </source>
</evidence>
<keyword evidence="4" id="KW-0611">Plant defense</keyword>
<keyword evidence="5 8" id="KW-1133">Transmembrane helix</keyword>
<keyword evidence="7" id="KW-0568">Pathogenesis-related protein</keyword>
<dbReference type="AlphaFoldDB" id="A0A3Q7GT78"/>
<accession>A0A3Q7GT78</accession>
<dbReference type="GO" id="GO:0016020">
    <property type="term" value="C:membrane"/>
    <property type="evidence" value="ECO:0007669"/>
    <property type="project" value="UniProtKB-SubCell"/>
</dbReference>
<keyword evidence="6 8" id="KW-0472">Membrane</keyword>